<comment type="catalytic activity">
    <reaction evidence="7 8">
        <text>hydrogencarbonate + H(+) = CO2 + H2O</text>
        <dbReference type="Rhea" id="RHEA:10748"/>
        <dbReference type="ChEBI" id="CHEBI:15377"/>
        <dbReference type="ChEBI" id="CHEBI:15378"/>
        <dbReference type="ChEBI" id="CHEBI:16526"/>
        <dbReference type="ChEBI" id="CHEBI:17544"/>
        <dbReference type="EC" id="4.2.1.1"/>
    </reaction>
</comment>
<comment type="similarity">
    <text evidence="2 8">Belongs to the alpha-carbonic anhydrase family.</text>
</comment>
<feature type="signal peptide" evidence="8">
    <location>
        <begin position="1"/>
        <end position="22"/>
    </location>
</feature>
<name>A0A1I8MIL6_MUSDO</name>
<keyword evidence="6 8" id="KW-0456">Lyase</keyword>
<dbReference type="InterPro" id="IPR001148">
    <property type="entry name" value="CA_dom"/>
</dbReference>
<organism evidence="9">
    <name type="scientific">Musca domestica</name>
    <name type="common">House fly</name>
    <dbReference type="NCBI Taxonomy" id="7370"/>
    <lineage>
        <taxon>Eukaryota</taxon>
        <taxon>Metazoa</taxon>
        <taxon>Ecdysozoa</taxon>
        <taxon>Arthropoda</taxon>
        <taxon>Hexapoda</taxon>
        <taxon>Insecta</taxon>
        <taxon>Pterygota</taxon>
        <taxon>Neoptera</taxon>
        <taxon>Endopterygota</taxon>
        <taxon>Diptera</taxon>
        <taxon>Brachycera</taxon>
        <taxon>Muscomorpha</taxon>
        <taxon>Muscoidea</taxon>
        <taxon>Muscidae</taxon>
        <taxon>Musca</taxon>
    </lineage>
</organism>
<dbReference type="PROSITE" id="PS51144">
    <property type="entry name" value="ALPHA_CA_2"/>
    <property type="match status" value="1"/>
</dbReference>
<dbReference type="GO" id="GO:0005737">
    <property type="term" value="C:cytoplasm"/>
    <property type="evidence" value="ECO:0007669"/>
    <property type="project" value="TreeGrafter"/>
</dbReference>
<dbReference type="AlphaFoldDB" id="A0A1I8MIL6"/>
<dbReference type="STRING" id="7370.A0A1I8MIL6"/>
<dbReference type="EnsemblMetazoa" id="MDOA005266-RA">
    <property type="protein sequence ID" value="MDOA005266-PA"/>
    <property type="gene ID" value="MDOA005266"/>
</dbReference>
<evidence type="ECO:0000256" key="6">
    <source>
        <dbReference type="ARBA" id="ARBA00023239"/>
    </source>
</evidence>
<protein>
    <recommendedName>
        <fullName evidence="3 8">Carbonic anhydrase</fullName>
        <ecNumber evidence="3 8">4.2.1.1</ecNumber>
    </recommendedName>
</protein>
<comment type="function">
    <text evidence="8">Reversible hydration of carbon dioxide.</text>
</comment>
<proteinExistence type="inferred from homology"/>
<dbReference type="GO" id="GO:0004089">
    <property type="term" value="F:carbonate dehydratase activity"/>
    <property type="evidence" value="ECO:0007669"/>
    <property type="project" value="UniProtKB-UniRule"/>
</dbReference>
<dbReference type="eggNOG" id="KOG0382">
    <property type="taxonomic scope" value="Eukaryota"/>
</dbReference>
<evidence type="ECO:0000256" key="8">
    <source>
        <dbReference type="RuleBase" id="RU367011"/>
    </source>
</evidence>
<feature type="chain" id="PRO_5036529507" description="Carbonic anhydrase" evidence="8">
    <location>
        <begin position="23"/>
        <end position="249"/>
    </location>
</feature>
<dbReference type="InterPro" id="IPR018338">
    <property type="entry name" value="Carbonic_anhydrase_a-class_CS"/>
</dbReference>
<dbReference type="CDD" id="cd00326">
    <property type="entry name" value="alpha_CA"/>
    <property type="match status" value="1"/>
</dbReference>
<comment type="cofactor">
    <cofactor evidence="1 8">
        <name>Zn(2+)</name>
        <dbReference type="ChEBI" id="CHEBI:29105"/>
    </cofactor>
</comment>
<accession>A0A1I8MIL6</accession>
<keyword evidence="5 8" id="KW-0862">Zinc</keyword>
<dbReference type="InterPro" id="IPR023561">
    <property type="entry name" value="Carbonic_anhydrase_a-class"/>
</dbReference>
<dbReference type="GO" id="GO:0008270">
    <property type="term" value="F:zinc ion binding"/>
    <property type="evidence" value="ECO:0007669"/>
    <property type="project" value="UniProtKB-UniRule"/>
</dbReference>
<dbReference type="InterPro" id="IPR036398">
    <property type="entry name" value="CA_dom_sf"/>
</dbReference>
<evidence type="ECO:0000256" key="1">
    <source>
        <dbReference type="ARBA" id="ARBA00001947"/>
    </source>
</evidence>
<dbReference type="PANTHER" id="PTHR18952">
    <property type="entry name" value="CARBONIC ANHYDRASE"/>
    <property type="match status" value="1"/>
</dbReference>
<keyword evidence="8" id="KW-0732">Signal</keyword>
<dbReference type="PROSITE" id="PS00162">
    <property type="entry name" value="ALPHA_CA_1"/>
    <property type="match status" value="1"/>
</dbReference>
<sequence>MLPYMFLITAFLSLSGLPLSNADTSAHWGYPDYSENEEFPKWGGTCDTGTRQSPINLSLRSAIKGVYEKLEGDNHDRSITELSMVNTGHSVQLSDFDVDIELEGGPLKEEYVLEQIHFHWWSEHTIENVRYPFEMHMVHRNKKYPNMTVATLNKDGLVVMGVLYHASLERNRVVDDILSDFVPIMSYEQINNPIKIKTNFKISDLVPAIPSYITYEGSLTTPGCNEAVTWIVLAETFPIGIDQVREGWN</sequence>
<evidence type="ECO:0000313" key="9">
    <source>
        <dbReference type="EnsemblMetazoa" id="MDOA005266-PA"/>
    </source>
</evidence>
<dbReference type="Pfam" id="PF00194">
    <property type="entry name" value="Carb_anhydrase"/>
    <property type="match status" value="1"/>
</dbReference>
<dbReference type="PANTHER" id="PTHR18952:SF141">
    <property type="entry name" value="CARBONIC ANHYDRASE"/>
    <property type="match status" value="1"/>
</dbReference>
<keyword evidence="4 8" id="KW-0479">Metal-binding</keyword>
<dbReference type="VEuPathDB" id="VectorBase:MDOA005266"/>
<evidence type="ECO:0000256" key="3">
    <source>
        <dbReference type="ARBA" id="ARBA00012925"/>
    </source>
</evidence>
<dbReference type="Gene3D" id="3.10.200.10">
    <property type="entry name" value="Alpha carbonic anhydrase"/>
    <property type="match status" value="1"/>
</dbReference>
<dbReference type="EC" id="4.2.1.1" evidence="3 8"/>
<reference evidence="9" key="1">
    <citation type="submission" date="2020-05" db="UniProtKB">
        <authorList>
            <consortium name="EnsemblMetazoa"/>
        </authorList>
    </citation>
    <scope>IDENTIFICATION</scope>
    <source>
        <strain evidence="9">Aabys</strain>
    </source>
</reference>
<evidence type="ECO:0000256" key="5">
    <source>
        <dbReference type="ARBA" id="ARBA00022833"/>
    </source>
</evidence>
<dbReference type="VEuPathDB" id="VectorBase:MDOMA2_011868"/>
<evidence type="ECO:0000256" key="7">
    <source>
        <dbReference type="ARBA" id="ARBA00048348"/>
    </source>
</evidence>
<evidence type="ECO:0000256" key="4">
    <source>
        <dbReference type="ARBA" id="ARBA00022723"/>
    </source>
</evidence>
<evidence type="ECO:0000256" key="2">
    <source>
        <dbReference type="ARBA" id="ARBA00010718"/>
    </source>
</evidence>
<dbReference type="SMART" id="SM01057">
    <property type="entry name" value="Carb_anhydrase"/>
    <property type="match status" value="1"/>
</dbReference>
<dbReference type="SUPFAM" id="SSF51069">
    <property type="entry name" value="Carbonic anhydrase"/>
    <property type="match status" value="1"/>
</dbReference>